<accession>A0AAW1IUT0</accession>
<evidence type="ECO:0000313" key="1">
    <source>
        <dbReference type="EMBL" id="KAK9693562.1"/>
    </source>
</evidence>
<name>A0AAW1IUT0_POPJA</name>
<protein>
    <submittedName>
        <fullName evidence="1">Uncharacterized protein</fullName>
    </submittedName>
</protein>
<reference evidence="1 2" key="1">
    <citation type="journal article" date="2024" name="BMC Genomics">
        <title>De novo assembly and annotation of Popillia japonica's genome with initial clues to its potential as an invasive pest.</title>
        <authorList>
            <person name="Cucini C."/>
            <person name="Boschi S."/>
            <person name="Funari R."/>
            <person name="Cardaioli E."/>
            <person name="Iannotti N."/>
            <person name="Marturano G."/>
            <person name="Paoli F."/>
            <person name="Bruttini M."/>
            <person name="Carapelli A."/>
            <person name="Frati F."/>
            <person name="Nardi F."/>
        </authorList>
    </citation>
    <scope>NUCLEOTIDE SEQUENCE [LARGE SCALE GENOMIC DNA]</scope>
    <source>
        <strain evidence="1">DMR45628</strain>
    </source>
</reference>
<comment type="caution">
    <text evidence="1">The sequence shown here is derived from an EMBL/GenBank/DDBJ whole genome shotgun (WGS) entry which is preliminary data.</text>
</comment>
<keyword evidence="2" id="KW-1185">Reference proteome</keyword>
<dbReference type="AlphaFoldDB" id="A0AAW1IUT0"/>
<evidence type="ECO:0000313" key="2">
    <source>
        <dbReference type="Proteomes" id="UP001458880"/>
    </source>
</evidence>
<gene>
    <name evidence="1" type="ORF">QE152_g34113</name>
</gene>
<dbReference type="EMBL" id="JASPKY010000539">
    <property type="protein sequence ID" value="KAK9693562.1"/>
    <property type="molecule type" value="Genomic_DNA"/>
</dbReference>
<sequence>MDPVGKGFEVNKSTIPRVKRREARKSCSKKKWIRSEKVIEINRTNFPGHVHTARNRVRQDSELRNRVAAKKPFLTADNKNQRIGFALEFDSELRNRVAAKKPFLTADNKNQRIGFALEFLLTTPEDDENLMQFLRNNPFESV</sequence>
<dbReference type="Proteomes" id="UP001458880">
    <property type="component" value="Unassembled WGS sequence"/>
</dbReference>
<proteinExistence type="predicted"/>
<organism evidence="1 2">
    <name type="scientific">Popillia japonica</name>
    <name type="common">Japanese beetle</name>
    <dbReference type="NCBI Taxonomy" id="7064"/>
    <lineage>
        <taxon>Eukaryota</taxon>
        <taxon>Metazoa</taxon>
        <taxon>Ecdysozoa</taxon>
        <taxon>Arthropoda</taxon>
        <taxon>Hexapoda</taxon>
        <taxon>Insecta</taxon>
        <taxon>Pterygota</taxon>
        <taxon>Neoptera</taxon>
        <taxon>Endopterygota</taxon>
        <taxon>Coleoptera</taxon>
        <taxon>Polyphaga</taxon>
        <taxon>Scarabaeiformia</taxon>
        <taxon>Scarabaeidae</taxon>
        <taxon>Rutelinae</taxon>
        <taxon>Popillia</taxon>
    </lineage>
</organism>